<proteinExistence type="predicted"/>
<protein>
    <submittedName>
        <fullName evidence="4">Porin family protein</fullName>
    </submittedName>
</protein>
<evidence type="ECO:0000256" key="1">
    <source>
        <dbReference type="ARBA" id="ARBA00022729"/>
    </source>
</evidence>
<name>A0A975YM44_9VIBR</name>
<gene>
    <name evidence="4" type="ORF">KNV97_00515</name>
</gene>
<dbReference type="Proteomes" id="UP000694232">
    <property type="component" value="Chromosome 2"/>
</dbReference>
<evidence type="ECO:0000313" key="5">
    <source>
        <dbReference type="Proteomes" id="UP000694232"/>
    </source>
</evidence>
<evidence type="ECO:0000259" key="3">
    <source>
        <dbReference type="Pfam" id="PF13505"/>
    </source>
</evidence>
<evidence type="ECO:0000256" key="2">
    <source>
        <dbReference type="SAM" id="SignalP"/>
    </source>
</evidence>
<feature type="signal peptide" evidence="2">
    <location>
        <begin position="1"/>
        <end position="21"/>
    </location>
</feature>
<dbReference type="Gene3D" id="2.40.160.20">
    <property type="match status" value="1"/>
</dbReference>
<feature type="chain" id="PRO_5037770388" evidence="2">
    <location>
        <begin position="22"/>
        <end position="186"/>
    </location>
</feature>
<organism evidence="4 5">
    <name type="scientific">Vibrio ostreae</name>
    <dbReference type="NCBI Taxonomy" id="2841925"/>
    <lineage>
        <taxon>Bacteria</taxon>
        <taxon>Pseudomonadati</taxon>
        <taxon>Pseudomonadota</taxon>
        <taxon>Gammaproteobacteria</taxon>
        <taxon>Vibrionales</taxon>
        <taxon>Vibrionaceae</taxon>
        <taxon>Vibrio</taxon>
    </lineage>
</organism>
<keyword evidence="5" id="KW-1185">Reference proteome</keyword>
<sequence length="186" mass="20395">MNGYKKLLLIPCCLFSTTVFSADYNPQSVAPHPYIGLAYAYVDADIEVDGVGSDNIDNSLLGLIVGYQLHQNFAVEFRGYGNISDYDAFGSSIEVDTAFSLLGRGIIPISENFTVYGLVGAGKVKGKIDSYSETETEIQYGVGMAINKGQPLELQVEWFRMFDDSFGVEGVNFEGDNINVNLVYHL</sequence>
<feature type="domain" description="Outer membrane protein beta-barrel" evidence="3">
    <location>
        <begin position="18"/>
        <end position="185"/>
    </location>
</feature>
<dbReference type="InterPro" id="IPR027385">
    <property type="entry name" value="Beta-barrel_OMP"/>
</dbReference>
<evidence type="ECO:0000313" key="4">
    <source>
        <dbReference type="EMBL" id="QXO16050.1"/>
    </source>
</evidence>
<dbReference type="RefSeq" id="WP_136486850.1">
    <property type="nucleotide sequence ID" value="NZ_CP076642.1"/>
</dbReference>
<keyword evidence="1 2" id="KW-0732">Signal</keyword>
<reference evidence="4" key="1">
    <citation type="submission" date="2021-06" db="EMBL/GenBank/DDBJ databases">
        <title>Vibrio nov. sp., novel gut bacterium isolated from Yellow Sea oyster.</title>
        <authorList>
            <person name="Muhammad N."/>
            <person name="Nguyen T.H."/>
            <person name="Lee Y.-J."/>
            <person name="Ko J."/>
            <person name="Kim S.-G."/>
        </authorList>
    </citation>
    <scope>NUCLEOTIDE SEQUENCE</scope>
    <source>
        <strain evidence="4">OG9-811</strain>
    </source>
</reference>
<dbReference type="InterPro" id="IPR011250">
    <property type="entry name" value="OMP/PagP_B-barrel"/>
</dbReference>
<dbReference type="Pfam" id="PF13505">
    <property type="entry name" value="OMP_b-brl"/>
    <property type="match status" value="1"/>
</dbReference>
<dbReference type="AlphaFoldDB" id="A0A975YM44"/>
<accession>A0A975YM44</accession>
<dbReference type="SUPFAM" id="SSF56925">
    <property type="entry name" value="OMPA-like"/>
    <property type="match status" value="1"/>
</dbReference>
<dbReference type="KEGG" id="vos:KNV97_00515"/>
<dbReference type="EMBL" id="CP076642">
    <property type="protein sequence ID" value="QXO16050.1"/>
    <property type="molecule type" value="Genomic_DNA"/>
</dbReference>